<dbReference type="Proteomes" id="UP000650628">
    <property type="component" value="Unassembled WGS sequence"/>
</dbReference>
<protein>
    <submittedName>
        <fullName evidence="1">Uncharacterized protein</fullName>
    </submittedName>
</protein>
<gene>
    <name evidence="1" type="ORF">Pmi06nite_83320</name>
</gene>
<proteinExistence type="predicted"/>
<sequence length="225" mass="24004">MDEPTTSGPKRILVIGRSPSVILDAADILRSKGFHADATNQFDEVLTEYDTTNIDVVVFGGMVPPNTKQHLRDEISKVNSHVTFVQGLAGIAGLIAAQVEGVTSTAGDDNGVAYDTTKRTVQLSLRGPAQVVVEAWWGTSFTPPEPTNTSLRVIDSHFDSGEYFIPLPAEIPPVASFVTVSVGRAVRAFTVGAMPEAVIRMVPTGDPTQRTALPPVRAVATHNND</sequence>
<name>A0A8J3U999_9ACTN</name>
<reference evidence="1 2" key="1">
    <citation type="submission" date="2021-01" db="EMBL/GenBank/DDBJ databases">
        <title>Whole genome shotgun sequence of Planotetraspora mira NBRC 15435.</title>
        <authorList>
            <person name="Komaki H."/>
            <person name="Tamura T."/>
        </authorList>
    </citation>
    <scope>NUCLEOTIDE SEQUENCE [LARGE SCALE GENOMIC DNA]</scope>
    <source>
        <strain evidence="1 2">NBRC 15435</strain>
    </source>
</reference>
<accession>A0A8J3U999</accession>
<keyword evidence="2" id="KW-1185">Reference proteome</keyword>
<evidence type="ECO:0000313" key="1">
    <source>
        <dbReference type="EMBL" id="GII34890.1"/>
    </source>
</evidence>
<dbReference type="AlphaFoldDB" id="A0A8J3U999"/>
<organism evidence="1 2">
    <name type="scientific">Planotetraspora mira</name>
    <dbReference type="NCBI Taxonomy" id="58121"/>
    <lineage>
        <taxon>Bacteria</taxon>
        <taxon>Bacillati</taxon>
        <taxon>Actinomycetota</taxon>
        <taxon>Actinomycetes</taxon>
        <taxon>Streptosporangiales</taxon>
        <taxon>Streptosporangiaceae</taxon>
        <taxon>Planotetraspora</taxon>
    </lineage>
</organism>
<dbReference type="RefSeq" id="WP_203958660.1">
    <property type="nucleotide sequence ID" value="NZ_BOOO01000063.1"/>
</dbReference>
<dbReference type="EMBL" id="BOOO01000063">
    <property type="protein sequence ID" value="GII34890.1"/>
    <property type="molecule type" value="Genomic_DNA"/>
</dbReference>
<evidence type="ECO:0000313" key="2">
    <source>
        <dbReference type="Proteomes" id="UP000650628"/>
    </source>
</evidence>
<comment type="caution">
    <text evidence="1">The sequence shown here is derived from an EMBL/GenBank/DDBJ whole genome shotgun (WGS) entry which is preliminary data.</text>
</comment>